<evidence type="ECO:0000256" key="1">
    <source>
        <dbReference type="SAM" id="MobiDB-lite"/>
    </source>
</evidence>
<evidence type="ECO:0000313" key="3">
    <source>
        <dbReference type="Proteomes" id="UP000178764"/>
    </source>
</evidence>
<feature type="compositionally biased region" description="Basic and acidic residues" evidence="1">
    <location>
        <begin position="21"/>
        <end position="35"/>
    </location>
</feature>
<protein>
    <submittedName>
        <fullName evidence="2">Uncharacterized protein</fullName>
    </submittedName>
</protein>
<gene>
    <name evidence="2" type="ORF">A2V71_02550</name>
</gene>
<dbReference type="Proteomes" id="UP000178764">
    <property type="component" value="Unassembled WGS sequence"/>
</dbReference>
<dbReference type="EMBL" id="MEZT01000018">
    <property type="protein sequence ID" value="OGD56543.1"/>
    <property type="molecule type" value="Genomic_DNA"/>
</dbReference>
<proteinExistence type="predicted"/>
<reference evidence="2 3" key="1">
    <citation type="journal article" date="2016" name="Nat. Commun.">
        <title>Thousands of microbial genomes shed light on interconnected biogeochemical processes in an aquifer system.</title>
        <authorList>
            <person name="Anantharaman K."/>
            <person name="Brown C.T."/>
            <person name="Hug L.A."/>
            <person name="Sharon I."/>
            <person name="Castelle C.J."/>
            <person name="Probst A.J."/>
            <person name="Thomas B.C."/>
            <person name="Singh A."/>
            <person name="Wilkins M.J."/>
            <person name="Karaoz U."/>
            <person name="Brodie E.L."/>
            <person name="Williams K.H."/>
            <person name="Hubbard S.S."/>
            <person name="Banfield J.F."/>
        </authorList>
    </citation>
    <scope>NUCLEOTIDE SEQUENCE [LARGE SCALE GENOMIC DNA]</scope>
</reference>
<name>A0A1F5DN23_9BACT</name>
<feature type="compositionally biased region" description="Polar residues" evidence="1">
    <location>
        <begin position="1"/>
        <end position="12"/>
    </location>
</feature>
<accession>A0A1F5DN23</accession>
<dbReference type="AlphaFoldDB" id="A0A1F5DN23"/>
<feature type="compositionally biased region" description="Basic and acidic residues" evidence="1">
    <location>
        <begin position="45"/>
        <end position="61"/>
    </location>
</feature>
<comment type="caution">
    <text evidence="2">The sequence shown here is derived from an EMBL/GenBank/DDBJ whole genome shotgun (WGS) entry which is preliminary data.</text>
</comment>
<organism evidence="2 3">
    <name type="scientific">Candidatus Berkelbacteria bacterium RBG_13_40_8</name>
    <dbReference type="NCBI Taxonomy" id="1797467"/>
    <lineage>
        <taxon>Bacteria</taxon>
        <taxon>Candidatus Berkelbacteria</taxon>
    </lineage>
</organism>
<evidence type="ECO:0000313" key="2">
    <source>
        <dbReference type="EMBL" id="OGD56543.1"/>
    </source>
</evidence>
<sequence>MSNNHKQTTQDRISFAGVPFKESKIQNTDTHKTEATARGNTAEQASDRVQEKHREYHLNND</sequence>
<feature type="region of interest" description="Disordered" evidence="1">
    <location>
        <begin position="1"/>
        <end position="61"/>
    </location>
</feature>